<feature type="domain" description="BT-1020-like structural beta-sandwich" evidence="1">
    <location>
        <begin position="412"/>
        <end position="572"/>
    </location>
</feature>
<proteinExistence type="predicted"/>
<dbReference type="Pfam" id="PF24067">
    <property type="entry name" value="Beta-prop_BT_1020"/>
    <property type="match status" value="1"/>
</dbReference>
<dbReference type="InterPro" id="IPR056425">
    <property type="entry name" value="Beta-prop_BT_1020"/>
</dbReference>
<keyword evidence="4" id="KW-1185">Reference proteome</keyword>
<feature type="domain" description="BT-1020-like N-terminal beta-propeller" evidence="2">
    <location>
        <begin position="7"/>
        <end position="239"/>
    </location>
</feature>
<dbReference type="KEGG" id="paun:MJA45_15010"/>
<dbReference type="Proteomes" id="UP001305702">
    <property type="component" value="Chromosome"/>
</dbReference>
<dbReference type="RefSeq" id="WP_315602726.1">
    <property type="nucleotide sequence ID" value="NZ_CP130318.1"/>
</dbReference>
<evidence type="ECO:0000313" key="3">
    <source>
        <dbReference type="EMBL" id="WNQ08959.1"/>
    </source>
</evidence>
<protein>
    <recommendedName>
        <fullName evidence="5">Six-hairpin glycosidase</fullName>
    </recommendedName>
</protein>
<accession>A0AA96L9G7</accession>
<name>A0AA96L9G7_9BACL</name>
<evidence type="ECO:0000259" key="1">
    <source>
        <dbReference type="Pfam" id="PF22585"/>
    </source>
</evidence>
<organism evidence="3 4">
    <name type="scientific">Paenibacillus aurantius</name>
    <dbReference type="NCBI Taxonomy" id="2918900"/>
    <lineage>
        <taxon>Bacteria</taxon>
        <taxon>Bacillati</taxon>
        <taxon>Bacillota</taxon>
        <taxon>Bacilli</taxon>
        <taxon>Bacillales</taxon>
        <taxon>Paenibacillaceae</taxon>
        <taxon>Paenibacillus</taxon>
    </lineage>
</organism>
<dbReference type="InterPro" id="IPR036278">
    <property type="entry name" value="Sialidase_sf"/>
</dbReference>
<dbReference type="AlphaFoldDB" id="A0AA96L9G7"/>
<dbReference type="CDD" id="cd15482">
    <property type="entry name" value="Sialidase_non-viral"/>
    <property type="match status" value="1"/>
</dbReference>
<dbReference type="SUPFAM" id="SSF50939">
    <property type="entry name" value="Sialidases"/>
    <property type="match status" value="1"/>
</dbReference>
<evidence type="ECO:0000259" key="2">
    <source>
        <dbReference type="Pfam" id="PF24067"/>
    </source>
</evidence>
<dbReference type="InterPro" id="IPR054490">
    <property type="entry name" value="BT_1020-like_b-sandwich_1"/>
</dbReference>
<evidence type="ECO:0000313" key="4">
    <source>
        <dbReference type="Proteomes" id="UP001305702"/>
    </source>
</evidence>
<dbReference type="Pfam" id="PF22585">
    <property type="entry name" value="Sialidase-like_CBM"/>
    <property type="match status" value="1"/>
</dbReference>
<gene>
    <name evidence="3" type="ORF">MJA45_15010</name>
</gene>
<sequence>MRQPEKHIRYAGGITAQLDYHHGQLRPVVGVQTRQVTRAVRTPGQDGEEGWTYNHAPMLAYWKGSFYLHYLSNPVHEHVPPGRTLLTVSQDGRNWGDPVVLFPCYRLEHVHRYEDGEVLPEGTYSVMHQRMGFYCAGDGRLLVLGFYGFSPTPKVSPNNGKGIGRVVREIYEDGRLGPIYFIRLNRHAGWTESNVSFPMYTESEDEGFRQACEELLQDRLATLQWWEEDRSPDGFYAVEGGTAFHHYRLPNGEVAGLWKHSLTAFTADEGKTWSVPERASSLIMAGGKIWGERTSDSRYALVYNPSPIGNHRWPLALVTGDDGLAFDDMLVVHGEVPPRRYYGQHKNYGASYTRGLEAGSESPPGGSMWVTYSMNKEDIWVSEIPVPIRSRVSELVADFFTDMETGGRVKDWNVYSPLWARVAVADFPSPEDKSLELRDEDPYDYAKAERVFPECASARVRIRLMPMQADRGQLDIELCDGRGASPIRCRLDGDGGIKLLQAGTWMELQRYEREQWLELELRYETDKQRFSLTVNGHSHAKAYTFSMPAYTLERLLLRTGESRREPNVETPIVTPDLPNAGVRTLPVHYYINRVHIQPIERGHAQ</sequence>
<dbReference type="EMBL" id="CP130318">
    <property type="protein sequence ID" value="WNQ08959.1"/>
    <property type="molecule type" value="Genomic_DNA"/>
</dbReference>
<evidence type="ECO:0008006" key="5">
    <source>
        <dbReference type="Google" id="ProtNLM"/>
    </source>
</evidence>
<reference evidence="3 4" key="1">
    <citation type="submission" date="2022-02" db="EMBL/GenBank/DDBJ databases">
        <title>Paenibacillus sp. MBLB1776 Whole Genome Shotgun Sequencing.</title>
        <authorList>
            <person name="Hwang C.Y."/>
            <person name="Cho E.-S."/>
            <person name="Seo M.-J."/>
        </authorList>
    </citation>
    <scope>NUCLEOTIDE SEQUENCE [LARGE SCALE GENOMIC DNA]</scope>
    <source>
        <strain evidence="3 4">MBLB1776</strain>
    </source>
</reference>